<evidence type="ECO:0000259" key="3">
    <source>
        <dbReference type="PROSITE" id="PS50893"/>
    </source>
</evidence>
<name>H9UHU2_SPIAZ</name>
<dbReference type="PROSITE" id="PS50893">
    <property type="entry name" value="ABC_TRANSPORTER_2"/>
    <property type="match status" value="1"/>
</dbReference>
<dbReference type="Gene3D" id="3.40.50.300">
    <property type="entry name" value="P-loop containing nucleotide triphosphate hydrolases"/>
    <property type="match status" value="1"/>
</dbReference>
<reference evidence="5" key="1">
    <citation type="journal article" date="2013" name="Stand. Genomic Sci.">
        <title>Complete genome sequence of the halophilic bacterium Spirochaeta africana type strain (Z-7692(T)) from the alkaline Lake Magadi in the East African Rift.</title>
        <authorList>
            <person name="Liolos K."/>
            <person name="Abt B."/>
            <person name="Scheuner C."/>
            <person name="Teshima H."/>
            <person name="Held B."/>
            <person name="Lapidus A."/>
            <person name="Nolan M."/>
            <person name="Lucas S."/>
            <person name="Deshpande S."/>
            <person name="Cheng J.F."/>
            <person name="Tapia R."/>
            <person name="Goodwin L.A."/>
            <person name="Pitluck S."/>
            <person name="Pagani I."/>
            <person name="Ivanova N."/>
            <person name="Mavromatis K."/>
            <person name="Mikhailova N."/>
            <person name="Huntemann M."/>
            <person name="Pati A."/>
            <person name="Chen A."/>
            <person name="Palaniappan K."/>
            <person name="Land M."/>
            <person name="Rohde M."/>
            <person name="Tindall B.J."/>
            <person name="Detter J.C."/>
            <person name="Goker M."/>
            <person name="Bristow J."/>
            <person name="Eisen J.A."/>
            <person name="Markowitz V."/>
            <person name="Hugenholtz P."/>
            <person name="Woyke T."/>
            <person name="Klenk H.P."/>
            <person name="Kyrpides N.C."/>
        </authorList>
    </citation>
    <scope>NUCLEOTIDE SEQUENCE</scope>
    <source>
        <strain evidence="5">ATCC 700263 / DSM 8902 / Z-7692</strain>
    </source>
</reference>
<keyword evidence="2" id="KW-0067">ATP-binding</keyword>
<dbReference type="EMBL" id="CP003282">
    <property type="protein sequence ID" value="AFG37085.1"/>
    <property type="molecule type" value="Genomic_DNA"/>
</dbReference>
<dbReference type="KEGG" id="sfc:Spiaf_0997"/>
<dbReference type="SUPFAM" id="SSF52540">
    <property type="entry name" value="P-loop containing nucleoside triphosphate hydrolases"/>
    <property type="match status" value="1"/>
</dbReference>
<dbReference type="Pfam" id="PF00005">
    <property type="entry name" value="ABC_tran"/>
    <property type="match status" value="1"/>
</dbReference>
<dbReference type="InterPro" id="IPR017871">
    <property type="entry name" value="ABC_transporter-like_CS"/>
</dbReference>
<dbReference type="RefSeq" id="WP_014455080.1">
    <property type="nucleotide sequence ID" value="NC_017098.1"/>
</dbReference>
<dbReference type="InterPro" id="IPR027417">
    <property type="entry name" value="P-loop_NTPase"/>
</dbReference>
<dbReference type="InterPro" id="IPR003439">
    <property type="entry name" value="ABC_transporter-like_ATP-bd"/>
</dbReference>
<dbReference type="eggNOG" id="COG1131">
    <property type="taxonomic scope" value="Bacteria"/>
</dbReference>
<dbReference type="InterPro" id="IPR003593">
    <property type="entry name" value="AAA+_ATPase"/>
</dbReference>
<proteinExistence type="predicted"/>
<dbReference type="PANTHER" id="PTHR43038:SF7">
    <property type="entry name" value="ABC TRANSPORT SYSTEM ATP-BINDING PROTEIN"/>
    <property type="match status" value="1"/>
</dbReference>
<feature type="domain" description="ABC transporter" evidence="3">
    <location>
        <begin position="6"/>
        <end position="249"/>
    </location>
</feature>
<gene>
    <name evidence="4" type="ordered locus">Spiaf_0997</name>
</gene>
<dbReference type="PATRIC" id="fig|889378.3.peg.1002"/>
<dbReference type="SMART" id="SM00382">
    <property type="entry name" value="AAA"/>
    <property type="match status" value="1"/>
</dbReference>
<dbReference type="CDD" id="cd03230">
    <property type="entry name" value="ABC_DR_subfamily_A"/>
    <property type="match status" value="1"/>
</dbReference>
<dbReference type="OrthoDB" id="9775135at2"/>
<dbReference type="HOGENOM" id="CLU_000604_1_2_12"/>
<evidence type="ECO:0000256" key="2">
    <source>
        <dbReference type="ARBA" id="ARBA00022840"/>
    </source>
</evidence>
<dbReference type="Proteomes" id="UP000007383">
    <property type="component" value="Chromosome"/>
</dbReference>
<evidence type="ECO:0000256" key="1">
    <source>
        <dbReference type="ARBA" id="ARBA00022741"/>
    </source>
</evidence>
<accession>H9UHU2</accession>
<sequence>MIDTSLRVHDLRKRFGGTVALDGVSLEIPRGTLTGLVGSDGAGKTTLIRIVAGLERADSGVVELFPDSREHRRRNEPIIGRVLPRWHRSQGAQPAVGYLSQGFSLYSDLSINENMQFFASLYGVTDYNDRATRLLTLVGLEPFRTRRAGKLSGGMKKKLALACALIHEPRLLLLDEPTTGVDPVSRREFWSILSRLQHDGMSVLLATPYFDEAERCDHIVLMHAGHAIESGSPDVVAATTPGTMFEVVCSAVKQVRTALTGDPRITEVQLYGDRVHVRTKDTEAAADSKVALDVVIRLLLSEAGISVQSMREIRPSLENAFIAHMSERMEAHSSEKEAS</sequence>
<protein>
    <submittedName>
        <fullName evidence="4">ABC-type multidrug transport system, ATPase component</fullName>
    </submittedName>
</protein>
<dbReference type="AlphaFoldDB" id="H9UHU2"/>
<evidence type="ECO:0000313" key="4">
    <source>
        <dbReference type="EMBL" id="AFG37085.1"/>
    </source>
</evidence>
<dbReference type="PANTHER" id="PTHR43038">
    <property type="entry name" value="ATP-BINDING CASSETTE, SUB-FAMILY H, MEMBER 1"/>
    <property type="match status" value="1"/>
</dbReference>
<dbReference type="GO" id="GO:0005524">
    <property type="term" value="F:ATP binding"/>
    <property type="evidence" value="ECO:0007669"/>
    <property type="project" value="UniProtKB-KW"/>
</dbReference>
<dbReference type="STRING" id="889378.Spiaf_0997"/>
<evidence type="ECO:0000313" key="5">
    <source>
        <dbReference type="Proteomes" id="UP000007383"/>
    </source>
</evidence>
<keyword evidence="5" id="KW-1185">Reference proteome</keyword>
<keyword evidence="1" id="KW-0547">Nucleotide-binding</keyword>
<organism evidence="4 5">
    <name type="scientific">Spirochaeta africana (strain ATCC 700263 / DSM 8902 / Z-7692)</name>
    <dbReference type="NCBI Taxonomy" id="889378"/>
    <lineage>
        <taxon>Bacteria</taxon>
        <taxon>Pseudomonadati</taxon>
        <taxon>Spirochaetota</taxon>
        <taxon>Spirochaetia</taxon>
        <taxon>Spirochaetales</taxon>
        <taxon>Spirochaetaceae</taxon>
        <taxon>Spirochaeta</taxon>
    </lineage>
</organism>
<dbReference type="PROSITE" id="PS00211">
    <property type="entry name" value="ABC_TRANSPORTER_1"/>
    <property type="match status" value="1"/>
</dbReference>
<dbReference type="GO" id="GO:0016887">
    <property type="term" value="F:ATP hydrolysis activity"/>
    <property type="evidence" value="ECO:0007669"/>
    <property type="project" value="InterPro"/>
</dbReference>